<keyword evidence="2" id="KW-1185">Reference proteome</keyword>
<gene>
    <name evidence="1" type="ORF">GLOIN_2v1783698</name>
</gene>
<dbReference type="Proteomes" id="UP000018888">
    <property type="component" value="Unassembled WGS sequence"/>
</dbReference>
<dbReference type="VEuPathDB" id="FungiDB:RhiirFUN_012463"/>
<dbReference type="EMBL" id="AUPC02000257">
    <property type="protein sequence ID" value="POG63786.1"/>
    <property type="molecule type" value="Genomic_DNA"/>
</dbReference>
<evidence type="ECO:0000313" key="1">
    <source>
        <dbReference type="EMBL" id="POG63786.1"/>
    </source>
</evidence>
<comment type="caution">
    <text evidence="1">The sequence shown here is derived from an EMBL/GenBank/DDBJ whole genome shotgun (WGS) entry which is preliminary data.</text>
</comment>
<reference evidence="1 2" key="2">
    <citation type="journal article" date="2018" name="New Phytol.">
        <title>High intraspecific genome diversity in the model arbuscular mycorrhizal symbiont Rhizophagus irregularis.</title>
        <authorList>
            <person name="Chen E.C.H."/>
            <person name="Morin E."/>
            <person name="Beaudet D."/>
            <person name="Noel J."/>
            <person name="Yildirir G."/>
            <person name="Ndikumana S."/>
            <person name="Charron P."/>
            <person name="St-Onge C."/>
            <person name="Giorgi J."/>
            <person name="Kruger M."/>
            <person name="Marton T."/>
            <person name="Ropars J."/>
            <person name="Grigoriev I.V."/>
            <person name="Hainaut M."/>
            <person name="Henrissat B."/>
            <person name="Roux C."/>
            <person name="Martin F."/>
            <person name="Corradi N."/>
        </authorList>
    </citation>
    <scope>NUCLEOTIDE SEQUENCE [LARGE SCALE GENOMIC DNA]</scope>
    <source>
        <strain evidence="1 2">DAOM 197198</strain>
    </source>
</reference>
<organism evidence="1 2">
    <name type="scientific">Rhizophagus irregularis (strain DAOM 181602 / DAOM 197198 / MUCL 43194)</name>
    <name type="common">Arbuscular mycorrhizal fungus</name>
    <name type="synonym">Glomus intraradices</name>
    <dbReference type="NCBI Taxonomy" id="747089"/>
    <lineage>
        <taxon>Eukaryota</taxon>
        <taxon>Fungi</taxon>
        <taxon>Fungi incertae sedis</taxon>
        <taxon>Mucoromycota</taxon>
        <taxon>Glomeromycotina</taxon>
        <taxon>Glomeromycetes</taxon>
        <taxon>Glomerales</taxon>
        <taxon>Glomeraceae</taxon>
        <taxon>Rhizophagus</taxon>
    </lineage>
</organism>
<dbReference type="AlphaFoldDB" id="A0A2P4PEG0"/>
<name>A0A2P4PEG0_RHIID</name>
<proteinExistence type="predicted"/>
<sequence length="453" mass="50578">MSANVFEHRHHEVIFWGTVIPSKSRSVKKYSGPLAISSPMCPSDTIHSLPAFTENANAANEYARSLGAPGGCCRGGLALLALDRKLTNETSLEELSQNSPGILELLTTGAPKVDKEKRHQAHNHLQKGYKFSKEQAFALIPRERVGRSKNSVFSKEEGLEDEKADVCQVSDSSSGETIKETAQRIVKDDLSERDVKAISRTLIAPDPVVTLSHLFRLQKELRALNTSEKIISATKHPEITRESNKIQKERSEQRENEGIDFLDHFSLESVIERLNGYDVSNIPDKQALADVMIMLCIRPAEIQNLHIFNGGVTGYVKNRGTQDNPQMFKSLEKDEERARQLFTWIQKAISSRQLKDPGKPGSVYLSSFLKKDEFLPESGKPLLPSSLCKLGSVFASVVHGPKNSSKVITFASEALRHSPDNHASPSKRYTIVNMRKRGEPYNQARPFSIYDKN</sequence>
<evidence type="ECO:0000313" key="2">
    <source>
        <dbReference type="Proteomes" id="UP000018888"/>
    </source>
</evidence>
<reference evidence="1 2" key="1">
    <citation type="journal article" date="2013" name="Proc. Natl. Acad. Sci. U.S.A.">
        <title>Genome of an arbuscular mycorrhizal fungus provides insight into the oldest plant symbiosis.</title>
        <authorList>
            <person name="Tisserant E."/>
            <person name="Malbreil M."/>
            <person name="Kuo A."/>
            <person name="Kohler A."/>
            <person name="Symeonidi A."/>
            <person name="Balestrini R."/>
            <person name="Charron P."/>
            <person name="Duensing N."/>
            <person name="Frei Dit Frey N."/>
            <person name="Gianinazzi-Pearson V."/>
            <person name="Gilbert L.B."/>
            <person name="Handa Y."/>
            <person name="Herr J.R."/>
            <person name="Hijri M."/>
            <person name="Koul R."/>
            <person name="Kawaguchi M."/>
            <person name="Krajinski F."/>
            <person name="Lammers P.J."/>
            <person name="Masclaux F.G."/>
            <person name="Murat C."/>
            <person name="Morin E."/>
            <person name="Ndikumana S."/>
            <person name="Pagni M."/>
            <person name="Petitpierre D."/>
            <person name="Requena N."/>
            <person name="Rosikiewicz P."/>
            <person name="Riley R."/>
            <person name="Saito K."/>
            <person name="San Clemente H."/>
            <person name="Shapiro H."/>
            <person name="van Tuinen D."/>
            <person name="Becard G."/>
            <person name="Bonfante P."/>
            <person name="Paszkowski U."/>
            <person name="Shachar-Hill Y.Y."/>
            <person name="Tuskan G.A."/>
            <person name="Young P.W."/>
            <person name="Sanders I.R."/>
            <person name="Henrissat B."/>
            <person name="Rensing S.A."/>
            <person name="Grigoriev I.V."/>
            <person name="Corradi N."/>
            <person name="Roux C."/>
            <person name="Martin F."/>
        </authorList>
    </citation>
    <scope>NUCLEOTIDE SEQUENCE [LARGE SCALE GENOMIC DNA]</scope>
    <source>
        <strain evidence="1 2">DAOM 197198</strain>
    </source>
</reference>
<protein>
    <submittedName>
        <fullName evidence="1">Uncharacterized protein</fullName>
    </submittedName>
</protein>
<accession>A0A2P4PEG0</accession>